<keyword evidence="9 15" id="KW-1177">Microtubular inwards viral transport</keyword>
<comment type="caution">
    <text evidence="15">Lacks conserved residue(s) required for the propagation of feature annotation.</text>
</comment>
<evidence type="ECO:0000256" key="11">
    <source>
        <dbReference type="ARBA" id="ARBA00023120"/>
    </source>
</evidence>
<keyword evidence="7 15" id="KW-0946">Virion</keyword>
<comment type="similarity">
    <text evidence="15">Belongs to the papillomaviridae L2 protein family.</text>
</comment>
<keyword evidence="6" id="KW-1040">Host Golgi apparatus</keyword>
<evidence type="ECO:0000256" key="14">
    <source>
        <dbReference type="ARBA" id="ARBA00023296"/>
    </source>
</evidence>
<evidence type="ECO:0000256" key="7">
    <source>
        <dbReference type="ARBA" id="ARBA00022844"/>
    </source>
</evidence>
<keyword evidence="3 15" id="KW-0167">Capsid protein</keyword>
<gene>
    <name evidence="15 17" type="primary">L2</name>
</gene>
<dbReference type="GO" id="GO:0046718">
    <property type="term" value="P:symbiont entry into host cell"/>
    <property type="evidence" value="ECO:0007669"/>
    <property type="project" value="UniProtKB-KW"/>
</dbReference>
<dbReference type="GO" id="GO:0003677">
    <property type="term" value="F:DNA binding"/>
    <property type="evidence" value="ECO:0007669"/>
    <property type="project" value="UniProtKB-UniRule"/>
</dbReference>
<dbReference type="InterPro" id="IPR000784">
    <property type="entry name" value="Late_L2"/>
</dbReference>
<dbReference type="GO" id="GO:0042025">
    <property type="term" value="C:host cell nucleus"/>
    <property type="evidence" value="ECO:0007669"/>
    <property type="project" value="UniProtKB-SubCell"/>
</dbReference>
<keyword evidence="5 15" id="KW-0945">Host-virus interaction</keyword>
<dbReference type="EMBL" id="MH237829">
    <property type="protein sequence ID" value="AZB50224.1"/>
    <property type="molecule type" value="Genomic_DNA"/>
</dbReference>
<sequence>MAVRVRRVKRANPYDLYRTCATGDCPQDVKDKFEHNTLADKILKWGSTGIFLGGLGIGTGQGRPGLGTYSPLGRGGGGGVSGRIPTRPSGSRPLGRPFNSGPIDTIGAGGLRPSVESSVNSADVVALLPDSPSVVTPDSMPVDPGVGGLDIHAEVVEEPSLIFVEPHATEDVAVLDMNPAEHDQSVHLSSSTTHHNPSFQGHVTLYTDIGETSEVENLWIGGTSIGSNRGEEIQMQLFSTPRSSTPETEAIGRVRGRANWFSRRYYTQVSVRDPKFLEQPREYFTYGFENPAYEPDPLEDSFDVSEVSPSVRVEPEFRDLTHVTAAKTLTGKTGRLGVSRVGTKLSIGTRSGVRIGGQVHFRYSLSTIADEEGLELLPRSAAEGSAGPLQHSAETVLTDGHDAYVEVDHNSTGSAYSEIDLLDEDEVTPHGVLVFHDRPAETDVVPITDVSYAIKPLSTIPGDDLLPSSTITMQNGPVHVDGQDNIVPDIIIIDFSVEGTYFLNTYAHPSLHKRKKRRLS</sequence>
<protein>
    <recommendedName>
        <fullName evidence="15">Minor capsid protein L2</fullName>
    </recommendedName>
</protein>
<organism evidence="17">
    <name type="scientific">Bos taurus papillomavirus 8</name>
    <dbReference type="NCBI Taxonomy" id="2758968"/>
    <lineage>
        <taxon>Viruses</taxon>
        <taxon>Monodnaviria</taxon>
        <taxon>Shotokuvirae</taxon>
        <taxon>Cossaviricota</taxon>
        <taxon>Papovaviricetes</taxon>
        <taxon>Zurhausenvirales</taxon>
        <taxon>Papillomaviridae</taxon>
        <taxon>Firstpapillomavirinae</taxon>
        <taxon>Epsilonpapillomavirus</taxon>
        <taxon>Epsilonpapillomavirus 1</taxon>
    </lineage>
</organism>
<evidence type="ECO:0000256" key="15">
    <source>
        <dbReference type="HAMAP-Rule" id="MF_04003"/>
    </source>
</evidence>
<evidence type="ECO:0000256" key="13">
    <source>
        <dbReference type="ARBA" id="ARBA00023157"/>
    </source>
</evidence>
<name>A0A3G6V9D4_9PAPI</name>
<comment type="function">
    <text evidence="15">Minor protein of the capsid that localizes along the inner surface of the virion, within the central cavities beneath the L1 pentamers. Plays a role in capsid stabilization through interaction with the major capsid protein L1. Once the virion enters the host cell, L2 escorts the genomic DNA into the nucleus by promoting escape from the endosomal compartments and traffic through the host Golgi network. Mechanistically, the C-terminus of L2 possesses a cell-penetrating peptide that protudes from the host endosome, interacts with host cytoplasmic retromer cargo and thereby mediates the capsid delivery to the host trans-Golgi network. Plays a role through its interaction with host dynein in the intracellular microtubule-dependent transport of viral capsid toward the nucleus. Mediates the viral genome import into the nucleus through binding to host importins. Once within the nucleus, L2 localizes viral genomes to host PML bodies in order to activate early gene expression for establishment of infection. Later on, promotes late gene expression by interacting with the viral E2 protein and by inhibiting its transcriptional activation functions. During virion assembly, encapsidates the genome by direct interaction with the viral DNA.</text>
</comment>
<comment type="subcellular location">
    <subcellularLocation>
        <location evidence="15">Virion</location>
    </subcellularLocation>
    <subcellularLocation>
        <location evidence="15">Host nucleus</location>
    </subcellularLocation>
</comment>
<proteinExistence type="inferred from homology"/>
<dbReference type="GO" id="GO:0005198">
    <property type="term" value="F:structural molecule activity"/>
    <property type="evidence" value="ECO:0007669"/>
    <property type="project" value="UniProtKB-UniRule"/>
</dbReference>
<evidence type="ECO:0000256" key="6">
    <source>
        <dbReference type="ARBA" id="ARBA00022812"/>
    </source>
</evidence>
<evidence type="ECO:0000313" key="17">
    <source>
        <dbReference type="EMBL" id="AZB50224.1"/>
    </source>
</evidence>
<evidence type="ECO:0000256" key="2">
    <source>
        <dbReference type="ARBA" id="ARBA00022553"/>
    </source>
</evidence>
<keyword evidence="1 15" id="KW-1163">Viral penetration into host nucleus</keyword>
<evidence type="ECO:0000256" key="1">
    <source>
        <dbReference type="ARBA" id="ARBA00022524"/>
    </source>
</evidence>
<evidence type="ECO:0000256" key="16">
    <source>
        <dbReference type="SAM" id="MobiDB-lite"/>
    </source>
</evidence>
<dbReference type="GO" id="GO:0075521">
    <property type="term" value="P:microtubule-dependent intracellular transport of viral material towards nucleus"/>
    <property type="evidence" value="ECO:0007669"/>
    <property type="project" value="UniProtKB-UniRule"/>
</dbReference>
<evidence type="ECO:0000256" key="5">
    <source>
        <dbReference type="ARBA" id="ARBA00022581"/>
    </source>
</evidence>
<keyword evidence="14 15" id="KW-1160">Virus entry into host cell</keyword>
<evidence type="ECO:0000256" key="8">
    <source>
        <dbReference type="ARBA" id="ARBA00022921"/>
    </source>
</evidence>
<dbReference type="HAMAP" id="MF_04003">
    <property type="entry name" value="PPV_L2"/>
    <property type="match status" value="1"/>
</dbReference>
<comment type="subunit">
    <text evidence="15">Interacts with major capsid protein L1. Interacts with E2; this interaction inhibits E2 transcriptional activity but not the DNA replication function E2. Interacts with host HSPA8; this interaction is required for L2 nuclear translocation. Interacts with host importins KPNB2 and KPNB3. Forms a complex with importin alpha2-beta1 heterodimers via interaction with the importin alpha2 adapter. Interacts with host DYNLT1; this interaction is essential for virus intracellular transport during entry. Interacts (via C-terminus) with host retromer subunits VPS35 AND VPS29.</text>
</comment>
<evidence type="ECO:0000256" key="3">
    <source>
        <dbReference type="ARBA" id="ARBA00022561"/>
    </source>
</evidence>
<keyword evidence="2 15" id="KW-0597">Phosphoprotein</keyword>
<evidence type="ECO:0000256" key="12">
    <source>
        <dbReference type="ARBA" id="ARBA00023125"/>
    </source>
</evidence>
<evidence type="ECO:0000256" key="4">
    <source>
        <dbReference type="ARBA" id="ARBA00022562"/>
    </source>
</evidence>
<keyword evidence="4 15" id="KW-1048">Host nucleus</keyword>
<accession>A0A3G6V9D4</accession>
<comment type="PTM">
    <text evidence="15">Highly phosphorylated.</text>
</comment>
<dbReference type="GO" id="GO:0019028">
    <property type="term" value="C:viral capsid"/>
    <property type="evidence" value="ECO:0007669"/>
    <property type="project" value="UniProtKB-UniRule"/>
</dbReference>
<keyword evidence="8 15" id="KW-0426">Late protein</keyword>
<keyword evidence="10" id="KW-1039">Host endosome</keyword>
<keyword evidence="13" id="KW-1015">Disulfide bond</keyword>
<keyword evidence="12 15" id="KW-0238">DNA-binding</keyword>
<keyword evidence="11 15" id="KW-1176">Cytoplasmic inwards viral transport</keyword>
<feature type="region of interest" description="Disordered" evidence="16">
    <location>
        <begin position="73"/>
        <end position="98"/>
    </location>
</feature>
<dbReference type="Pfam" id="PF00513">
    <property type="entry name" value="Late_protein_L2"/>
    <property type="match status" value="1"/>
</dbReference>
<evidence type="ECO:0000256" key="9">
    <source>
        <dbReference type="ARBA" id="ARBA00022952"/>
    </source>
</evidence>
<evidence type="ECO:0000256" key="10">
    <source>
        <dbReference type="ARBA" id="ARBA00023046"/>
    </source>
</evidence>
<reference evidence="17" key="1">
    <citation type="journal article" date="2018" name="Arch. Virol.">
        <title>Bovine papillomavirus 24: a novel member of the genus Xipapillomavirus detected in the Amazon region.</title>
        <authorList>
            <person name="Daudt C."/>
            <person name="da Silva F.R."/>
            <person name="Cibulski S.P."/>
            <person name="Streck A.F."/>
            <person name="Laurie R.E."/>
            <person name="Munday J.S."/>
            <person name="Canal C.W."/>
        </authorList>
    </citation>
    <scope>NUCLEOTIDE SEQUENCE</scope>
    <source>
        <strain evidence="17">BPV8_BR/02AC12</strain>
    </source>
</reference>
<dbReference type="GO" id="GO:0075732">
    <property type="term" value="P:viral penetration into host nucleus"/>
    <property type="evidence" value="ECO:0007669"/>
    <property type="project" value="UniProtKB-KW"/>
</dbReference>
<dbReference type="GO" id="GO:0043657">
    <property type="term" value="C:host cell"/>
    <property type="evidence" value="ECO:0007669"/>
    <property type="project" value="GOC"/>
</dbReference>